<evidence type="ECO:0000259" key="9">
    <source>
        <dbReference type="PROSITE" id="PS50109"/>
    </source>
</evidence>
<keyword evidence="7" id="KW-0175">Coiled coil</keyword>
<dbReference type="PROSITE" id="PS50109">
    <property type="entry name" value="HIS_KIN"/>
    <property type="match status" value="1"/>
</dbReference>
<dbReference type="PROSITE" id="PS51257">
    <property type="entry name" value="PROKAR_LIPOPROTEIN"/>
    <property type="match status" value="1"/>
</dbReference>
<dbReference type="PROSITE" id="PS50885">
    <property type="entry name" value="HAMP"/>
    <property type="match status" value="1"/>
</dbReference>
<dbReference type="InterPro" id="IPR004358">
    <property type="entry name" value="Sig_transdc_His_kin-like_C"/>
</dbReference>
<evidence type="ECO:0000256" key="2">
    <source>
        <dbReference type="ARBA" id="ARBA00004370"/>
    </source>
</evidence>
<dbReference type="InterPro" id="IPR005467">
    <property type="entry name" value="His_kinase_dom"/>
</dbReference>
<dbReference type="Gene3D" id="3.30.565.10">
    <property type="entry name" value="Histidine kinase-like ATPase, C-terminal domain"/>
    <property type="match status" value="1"/>
</dbReference>
<evidence type="ECO:0000256" key="4">
    <source>
        <dbReference type="ARBA" id="ARBA00022553"/>
    </source>
</evidence>
<feature type="domain" description="HAMP" evidence="10">
    <location>
        <begin position="188"/>
        <end position="241"/>
    </location>
</feature>
<dbReference type="Proteomes" id="UP000199424">
    <property type="component" value="Unassembled WGS sequence"/>
</dbReference>
<keyword evidence="8" id="KW-0812">Transmembrane</keyword>
<feature type="coiled-coil region" evidence="7">
    <location>
        <begin position="229"/>
        <end position="295"/>
    </location>
</feature>
<dbReference type="InterPro" id="IPR003594">
    <property type="entry name" value="HATPase_dom"/>
</dbReference>
<evidence type="ECO:0000256" key="8">
    <source>
        <dbReference type="SAM" id="Phobius"/>
    </source>
</evidence>
<sequence>MTFKVSSIKRSVTSLVILITTISVALACIVLSFNFILDTHQRLLRQTDELASFIAGNANAFMVYNQADSAERWLRSFQSSPLIKHIHLYRHDPDNDSLSFFASYYAEQEASIPVHFERARTLTQARFTDTYVETARPLMVEDSLQGYVYIRTSREDYDRAQLFSLAISAAITTASLILSWLMSLWLRRIITQPLDEMVESIQDIARDKKYGTALHEFELQELDRVAIAFNSLLSRIQQHIKRQEQAERQASDLNAELELQVKQRTQMLFESNQELQQALATAHQYQNELVQAEKMQSLAKLVSGVAHEVNTPVGLAVTSTSILQDNLVSMKQKFAEKKLTSQEFQRYMTSFDENLALISRNIRRTADLISNFSKLSMDQFSDEDRPVQIAKFWDDIEQSLRSRHPELAQIQLSAEFPEDLTVNVRPGPLNQVINQLVQNALQHAFTHTVKPSIKFEFRYHALEDDAERGELELNYYDNGDGIPDELLKVVFDPFVTTKRSHGAAGLGLHLVYNLVVHALQGQISLASPSQRGTEFHISVPVRQVAPSK</sequence>
<dbReference type="PANTHER" id="PTHR43065">
    <property type="entry name" value="SENSOR HISTIDINE KINASE"/>
    <property type="match status" value="1"/>
</dbReference>
<comment type="subcellular location">
    <subcellularLocation>
        <location evidence="2">Membrane</location>
    </subcellularLocation>
</comment>
<gene>
    <name evidence="11" type="ORF">SAMN04488070_1231</name>
</gene>
<keyword evidence="6" id="KW-0418">Kinase</keyword>
<dbReference type="InterPro" id="IPR003660">
    <property type="entry name" value="HAMP_dom"/>
</dbReference>
<keyword evidence="4" id="KW-0597">Phosphoprotein</keyword>
<dbReference type="GO" id="GO:0004673">
    <property type="term" value="F:protein histidine kinase activity"/>
    <property type="evidence" value="ECO:0007669"/>
    <property type="project" value="UniProtKB-EC"/>
</dbReference>
<keyword evidence="12" id="KW-1185">Reference proteome</keyword>
<evidence type="ECO:0000256" key="3">
    <source>
        <dbReference type="ARBA" id="ARBA00012438"/>
    </source>
</evidence>
<dbReference type="Gene3D" id="6.10.340.10">
    <property type="match status" value="1"/>
</dbReference>
<dbReference type="EMBL" id="FOYU01000001">
    <property type="protein sequence ID" value="SFR45844.1"/>
    <property type="molecule type" value="Genomic_DNA"/>
</dbReference>
<evidence type="ECO:0000256" key="7">
    <source>
        <dbReference type="SAM" id="Coils"/>
    </source>
</evidence>
<comment type="catalytic activity">
    <reaction evidence="1">
        <text>ATP + protein L-histidine = ADP + protein N-phospho-L-histidine.</text>
        <dbReference type="EC" id="2.7.13.3"/>
    </reaction>
</comment>
<dbReference type="PANTHER" id="PTHR43065:SF47">
    <property type="match status" value="1"/>
</dbReference>
<name>A0A1I6GUC7_9GAMM</name>
<dbReference type="InterPro" id="IPR036890">
    <property type="entry name" value="HATPase_C_sf"/>
</dbReference>
<evidence type="ECO:0000256" key="5">
    <source>
        <dbReference type="ARBA" id="ARBA00022679"/>
    </source>
</evidence>
<dbReference type="AlphaFoldDB" id="A0A1I6GUC7"/>
<evidence type="ECO:0000313" key="11">
    <source>
        <dbReference type="EMBL" id="SFR45844.1"/>
    </source>
</evidence>
<dbReference type="PRINTS" id="PR00344">
    <property type="entry name" value="BCTRLSENSOR"/>
</dbReference>
<proteinExistence type="predicted"/>
<feature type="domain" description="Histidine kinase" evidence="9">
    <location>
        <begin position="304"/>
        <end position="543"/>
    </location>
</feature>
<keyword evidence="8" id="KW-1133">Transmembrane helix</keyword>
<evidence type="ECO:0000256" key="6">
    <source>
        <dbReference type="ARBA" id="ARBA00022777"/>
    </source>
</evidence>
<reference evidence="12" key="1">
    <citation type="submission" date="2016-10" db="EMBL/GenBank/DDBJ databases">
        <authorList>
            <person name="Varghese N."/>
            <person name="Submissions S."/>
        </authorList>
    </citation>
    <scope>NUCLEOTIDE SEQUENCE [LARGE SCALE GENOMIC DNA]</scope>
    <source>
        <strain evidence="12">CGMCC 1.7285</strain>
    </source>
</reference>
<protein>
    <recommendedName>
        <fullName evidence="3">histidine kinase</fullName>
        <ecNumber evidence="3">2.7.13.3</ecNumber>
    </recommendedName>
</protein>
<feature type="transmembrane region" description="Helical" evidence="8">
    <location>
        <begin position="12"/>
        <end position="37"/>
    </location>
</feature>
<dbReference type="SMART" id="SM00304">
    <property type="entry name" value="HAMP"/>
    <property type="match status" value="1"/>
</dbReference>
<dbReference type="CDD" id="cd00075">
    <property type="entry name" value="HATPase"/>
    <property type="match status" value="1"/>
</dbReference>
<accession>A0A1I6GUC7</accession>
<feature type="transmembrane region" description="Helical" evidence="8">
    <location>
        <begin position="162"/>
        <end position="186"/>
    </location>
</feature>
<organism evidence="11 12">
    <name type="scientific">Pseudidiomarina maritima</name>
    <dbReference type="NCBI Taxonomy" id="519453"/>
    <lineage>
        <taxon>Bacteria</taxon>
        <taxon>Pseudomonadati</taxon>
        <taxon>Pseudomonadota</taxon>
        <taxon>Gammaproteobacteria</taxon>
        <taxon>Alteromonadales</taxon>
        <taxon>Idiomarinaceae</taxon>
        <taxon>Pseudidiomarina</taxon>
    </lineage>
</organism>
<dbReference type="Pfam" id="PF02518">
    <property type="entry name" value="HATPase_c"/>
    <property type="match status" value="1"/>
</dbReference>
<keyword evidence="5" id="KW-0808">Transferase</keyword>
<keyword evidence="8" id="KW-0472">Membrane</keyword>
<evidence type="ECO:0000256" key="1">
    <source>
        <dbReference type="ARBA" id="ARBA00000085"/>
    </source>
</evidence>
<dbReference type="GO" id="GO:0016020">
    <property type="term" value="C:membrane"/>
    <property type="evidence" value="ECO:0007669"/>
    <property type="project" value="UniProtKB-SubCell"/>
</dbReference>
<dbReference type="RefSeq" id="WP_177203789.1">
    <property type="nucleotide sequence ID" value="NZ_FOYU01000001.1"/>
</dbReference>
<dbReference type="GO" id="GO:0007165">
    <property type="term" value="P:signal transduction"/>
    <property type="evidence" value="ECO:0007669"/>
    <property type="project" value="InterPro"/>
</dbReference>
<dbReference type="EC" id="2.7.13.3" evidence="3"/>
<evidence type="ECO:0000313" key="12">
    <source>
        <dbReference type="Proteomes" id="UP000199424"/>
    </source>
</evidence>
<dbReference type="SMART" id="SM00387">
    <property type="entry name" value="HATPase_c"/>
    <property type="match status" value="1"/>
</dbReference>
<dbReference type="SUPFAM" id="SSF55874">
    <property type="entry name" value="ATPase domain of HSP90 chaperone/DNA topoisomerase II/histidine kinase"/>
    <property type="match status" value="1"/>
</dbReference>
<evidence type="ECO:0000259" key="10">
    <source>
        <dbReference type="PROSITE" id="PS50885"/>
    </source>
</evidence>
<dbReference type="Gene3D" id="1.10.287.130">
    <property type="match status" value="1"/>
</dbReference>